<sequence>MTENNVRRLWTNDELDEALNSLRAEELASPRPLAAANDALVNAVRSIEGKAAPVPETIPPAEVKGKAESRARRRWWIGAAAAALVIAVGATAAIPRPRRRQPRRGRSSCR</sequence>
<feature type="transmembrane region" description="Helical" evidence="1">
    <location>
        <begin position="75"/>
        <end position="94"/>
    </location>
</feature>
<dbReference type="RefSeq" id="WP_378309650.1">
    <property type="nucleotide sequence ID" value="NZ_JBHUKS010000026.1"/>
</dbReference>
<comment type="caution">
    <text evidence="2">The sequence shown here is derived from an EMBL/GenBank/DDBJ whole genome shotgun (WGS) entry which is preliminary data.</text>
</comment>
<evidence type="ECO:0000313" key="3">
    <source>
        <dbReference type="Proteomes" id="UP001597483"/>
    </source>
</evidence>
<evidence type="ECO:0000256" key="1">
    <source>
        <dbReference type="SAM" id="Phobius"/>
    </source>
</evidence>
<organism evidence="2 3">
    <name type="scientific">Amycolatopsis silviterrae</name>
    <dbReference type="NCBI Taxonomy" id="1656914"/>
    <lineage>
        <taxon>Bacteria</taxon>
        <taxon>Bacillati</taxon>
        <taxon>Actinomycetota</taxon>
        <taxon>Actinomycetes</taxon>
        <taxon>Pseudonocardiales</taxon>
        <taxon>Pseudonocardiaceae</taxon>
        <taxon>Amycolatopsis</taxon>
    </lineage>
</organism>
<keyword evidence="1" id="KW-1133">Transmembrane helix</keyword>
<keyword evidence="1" id="KW-0472">Membrane</keyword>
<gene>
    <name evidence="2" type="ORF">ACFSVL_32655</name>
</gene>
<evidence type="ECO:0000313" key="2">
    <source>
        <dbReference type="EMBL" id="MFD2472187.1"/>
    </source>
</evidence>
<dbReference type="Proteomes" id="UP001597483">
    <property type="component" value="Unassembled WGS sequence"/>
</dbReference>
<keyword evidence="1" id="KW-0812">Transmembrane</keyword>
<dbReference type="EMBL" id="JBHUKS010000026">
    <property type="protein sequence ID" value="MFD2472187.1"/>
    <property type="molecule type" value="Genomic_DNA"/>
</dbReference>
<evidence type="ECO:0008006" key="4">
    <source>
        <dbReference type="Google" id="ProtNLM"/>
    </source>
</evidence>
<keyword evidence="3" id="KW-1185">Reference proteome</keyword>
<name>A0ABW5HHH0_9PSEU</name>
<proteinExistence type="predicted"/>
<accession>A0ABW5HHH0</accession>
<protein>
    <recommendedName>
        <fullName evidence="4">DUF3618 domain-containing protein</fullName>
    </recommendedName>
</protein>
<reference evidence="3" key="1">
    <citation type="journal article" date="2019" name="Int. J. Syst. Evol. Microbiol.">
        <title>The Global Catalogue of Microorganisms (GCM) 10K type strain sequencing project: providing services to taxonomists for standard genome sequencing and annotation.</title>
        <authorList>
            <consortium name="The Broad Institute Genomics Platform"/>
            <consortium name="The Broad Institute Genome Sequencing Center for Infectious Disease"/>
            <person name="Wu L."/>
            <person name="Ma J."/>
        </authorList>
    </citation>
    <scope>NUCLEOTIDE SEQUENCE [LARGE SCALE GENOMIC DNA]</scope>
    <source>
        <strain evidence="3">CGMCC 4.7641</strain>
    </source>
</reference>